<keyword evidence="1" id="KW-0472">Membrane</keyword>
<sequence>MDITTLLILIVIFVIIASIANMIHEMKYKLVFYMVIALASLTIMNIYLAITYYISLRDDPGIQGPQGNVGPQGITGAPGHCTYSDSCGIPDARNLILTTANRMYNIAIPCIDSPSISTCGNQSTLDQATPINAQINLLEQIAYTTTMAQTDFMSKINLCLQDPQNCSEDVQF</sequence>
<protein>
    <submittedName>
        <fullName evidence="2">Uncharacterized protein</fullName>
    </submittedName>
</protein>
<feature type="transmembrane region" description="Helical" evidence="1">
    <location>
        <begin position="6"/>
        <end position="23"/>
    </location>
</feature>
<keyword evidence="1" id="KW-1133">Transmembrane helix</keyword>
<name>A0A6C0HNC2_9ZZZZ</name>
<feature type="transmembrane region" description="Helical" evidence="1">
    <location>
        <begin position="30"/>
        <end position="54"/>
    </location>
</feature>
<reference evidence="2" key="1">
    <citation type="journal article" date="2020" name="Nature">
        <title>Giant virus diversity and host interactions through global metagenomics.</title>
        <authorList>
            <person name="Schulz F."/>
            <person name="Roux S."/>
            <person name="Paez-Espino D."/>
            <person name="Jungbluth S."/>
            <person name="Walsh D.A."/>
            <person name="Denef V.J."/>
            <person name="McMahon K.D."/>
            <person name="Konstantinidis K.T."/>
            <person name="Eloe-Fadrosh E.A."/>
            <person name="Kyrpides N.C."/>
            <person name="Woyke T."/>
        </authorList>
    </citation>
    <scope>NUCLEOTIDE SEQUENCE</scope>
    <source>
        <strain evidence="2">GVMAG-M-3300023184-13</strain>
    </source>
</reference>
<proteinExistence type="predicted"/>
<evidence type="ECO:0000256" key="1">
    <source>
        <dbReference type="SAM" id="Phobius"/>
    </source>
</evidence>
<dbReference type="AlphaFoldDB" id="A0A6C0HNC2"/>
<evidence type="ECO:0000313" key="2">
    <source>
        <dbReference type="EMBL" id="QHT81453.1"/>
    </source>
</evidence>
<organism evidence="2">
    <name type="scientific">viral metagenome</name>
    <dbReference type="NCBI Taxonomy" id="1070528"/>
    <lineage>
        <taxon>unclassified sequences</taxon>
        <taxon>metagenomes</taxon>
        <taxon>organismal metagenomes</taxon>
    </lineage>
</organism>
<keyword evidence="1" id="KW-0812">Transmembrane</keyword>
<accession>A0A6C0HNC2</accession>
<dbReference type="EMBL" id="MN739983">
    <property type="protein sequence ID" value="QHT81453.1"/>
    <property type="molecule type" value="Genomic_DNA"/>
</dbReference>